<name>A0ABN7W0V3_GIGMA</name>
<reference evidence="1 2" key="1">
    <citation type="submission" date="2021-06" db="EMBL/GenBank/DDBJ databases">
        <authorList>
            <person name="Kallberg Y."/>
            <person name="Tangrot J."/>
            <person name="Rosling A."/>
        </authorList>
    </citation>
    <scope>NUCLEOTIDE SEQUENCE [LARGE SCALE GENOMIC DNA]</scope>
    <source>
        <strain evidence="1 2">120-4 pot B 10/14</strain>
    </source>
</reference>
<protein>
    <submittedName>
        <fullName evidence="1">16179_t:CDS:1</fullName>
    </submittedName>
</protein>
<proteinExistence type="predicted"/>
<dbReference type="EMBL" id="CAJVQB010026225">
    <property type="protein sequence ID" value="CAG8808071.1"/>
    <property type="molecule type" value="Genomic_DNA"/>
</dbReference>
<dbReference type="Proteomes" id="UP000789901">
    <property type="component" value="Unassembled WGS sequence"/>
</dbReference>
<organism evidence="1 2">
    <name type="scientific">Gigaspora margarita</name>
    <dbReference type="NCBI Taxonomy" id="4874"/>
    <lineage>
        <taxon>Eukaryota</taxon>
        <taxon>Fungi</taxon>
        <taxon>Fungi incertae sedis</taxon>
        <taxon>Mucoromycota</taxon>
        <taxon>Glomeromycotina</taxon>
        <taxon>Glomeromycetes</taxon>
        <taxon>Diversisporales</taxon>
        <taxon>Gigasporaceae</taxon>
        <taxon>Gigaspora</taxon>
    </lineage>
</organism>
<comment type="caution">
    <text evidence="1">The sequence shown here is derived from an EMBL/GenBank/DDBJ whole genome shotgun (WGS) entry which is preliminary data.</text>
</comment>
<evidence type="ECO:0000313" key="1">
    <source>
        <dbReference type="EMBL" id="CAG8808071.1"/>
    </source>
</evidence>
<accession>A0ABN7W0V3</accession>
<gene>
    <name evidence="1" type="ORF">GMARGA_LOCUS24634</name>
</gene>
<sequence>MDVFEVVNVTVRTFDQKTIALGSSRFYKSSNHLLVNSKQNAKVPREGTYDAEMYRILTNWLTKVHGYEITGQWHLDGICDDGGYHHFYCDLTIKEADVTNPIAVIEILASGSVPKIKKHFDQVSNDQEKRLNVMHFWHDMDFKSIRMSAKFRDAIGKYCEIIKS</sequence>
<evidence type="ECO:0000313" key="2">
    <source>
        <dbReference type="Proteomes" id="UP000789901"/>
    </source>
</evidence>
<keyword evidence="2" id="KW-1185">Reference proteome</keyword>